<dbReference type="AlphaFoldDB" id="B6AFD2"/>
<dbReference type="RefSeq" id="XP_002141272.1">
    <property type="nucleotide sequence ID" value="XM_002141236.1"/>
</dbReference>
<reference evidence="1" key="1">
    <citation type="submission" date="2008-06" db="EMBL/GenBank/DDBJ databases">
        <authorList>
            <person name="Lorenzi H."/>
            <person name="Inman J."/>
            <person name="Miller J."/>
            <person name="Schobel S."/>
            <person name="Amedeo P."/>
            <person name="Caler E.V."/>
            <person name="da Silva J."/>
        </authorList>
    </citation>
    <scope>NUCLEOTIDE SEQUENCE [LARGE SCALE GENOMIC DNA]</scope>
    <source>
        <strain evidence="1">RN66</strain>
    </source>
</reference>
<accession>B6AFD2</accession>
<gene>
    <name evidence="1" type="ORF">CMU_033080</name>
</gene>
<sequence length="601" mass="70324">MGNDARNSKSLELSTPILDNCRVQHSISSLSSISPLSNSSSSYSLKSSYSSLLPSQKRYNHLEHFIHLRTSTINKIIIPYNYIQLIPSKQRSLINNSNSEFQTKIENNIKYMNTRDSLNLLEYPVCTRASENYLDNKYEKAAIKIQKAFRNYKHKCIFNTSVNENSEYIKYTGKNKCSLIVNEVSNSMIKCDIDHEAKTRNEVECNITETFENNNIPLLQCIAYWNQERQVFKKLHAVWLGYKTRCIISGTLKGTFLKHPFYKDNKTIPLNICYHLHRLLLSIYDLYELIKDREHNREVKDICNDSWINALYEQVNQYKKQYIQELDRLLNCVESWVSNIPKSNAYAKNIRYASRVFNNLPGKLCEFKDRRVNQNNRLNTNNNSLRINEHFIKYSVVKSYEKVGEHLKQLKYKVNEEMRDQIDQLFSNLYCEYLKTPEKSGNNNIKFYTPNSSLAETSSETSTSDIFHTPLYSEKVATCELSESAYFYSRTQSNFFPNSKDNENKLVCNNTYQERNDSTQLKPRPYLKRKSQSVKVPNKVLELKNITSKYNEMYKKKSIDTKKKIVSQTKIPSIKSASNVVPNEKSTYKSFSRIPKCRLEN</sequence>
<keyword evidence="2" id="KW-1185">Reference proteome</keyword>
<evidence type="ECO:0000313" key="1">
    <source>
        <dbReference type="EMBL" id="EEA06923.1"/>
    </source>
</evidence>
<proteinExistence type="predicted"/>
<evidence type="ECO:0000313" key="2">
    <source>
        <dbReference type="Proteomes" id="UP000001460"/>
    </source>
</evidence>
<dbReference type="GeneID" id="6996472"/>
<dbReference type="EMBL" id="DS989731">
    <property type="protein sequence ID" value="EEA06923.1"/>
    <property type="molecule type" value="Genomic_DNA"/>
</dbReference>
<name>B6AFD2_CRYMR</name>
<dbReference type="PROSITE" id="PS50096">
    <property type="entry name" value="IQ"/>
    <property type="match status" value="1"/>
</dbReference>
<dbReference type="Proteomes" id="UP000001460">
    <property type="component" value="Unassembled WGS sequence"/>
</dbReference>
<dbReference type="OrthoDB" id="340324at2759"/>
<dbReference type="VEuPathDB" id="CryptoDB:CMU_033080"/>
<organism evidence="1 2">
    <name type="scientific">Cryptosporidium muris (strain RN66)</name>
    <dbReference type="NCBI Taxonomy" id="441375"/>
    <lineage>
        <taxon>Eukaryota</taxon>
        <taxon>Sar</taxon>
        <taxon>Alveolata</taxon>
        <taxon>Apicomplexa</taxon>
        <taxon>Conoidasida</taxon>
        <taxon>Coccidia</taxon>
        <taxon>Eucoccidiorida</taxon>
        <taxon>Eimeriorina</taxon>
        <taxon>Cryptosporidiidae</taxon>
        <taxon>Cryptosporidium</taxon>
    </lineage>
</organism>
<protein>
    <submittedName>
        <fullName evidence="1">IQ calmodulin-binding motif family protein</fullName>
    </submittedName>
</protein>